<reference evidence="1 2" key="1">
    <citation type="submission" date="2022-11" db="EMBL/GenBank/DDBJ databases">
        <title>Minimal conservation of predation-associated metabolite biosynthetic gene clusters underscores biosynthetic potential of Myxococcota including descriptions for ten novel species: Archangium lansinium sp. nov., Myxococcus landrumus sp. nov., Nannocystis bai.</title>
        <authorList>
            <person name="Ahearne A."/>
            <person name="Stevens C."/>
            <person name="Dowd S."/>
        </authorList>
    </citation>
    <scope>NUCLEOTIDE SEQUENCE [LARGE SCALE GENOMIC DNA]</scope>
    <source>
        <strain evidence="1 2">RJM3</strain>
    </source>
</reference>
<protein>
    <recommendedName>
        <fullName evidence="3">MalT-like TPR region domain-containing protein</fullName>
    </recommendedName>
</protein>
<dbReference type="RefSeq" id="WP_271926623.1">
    <property type="nucleotide sequence ID" value="NZ_JAQNDO010000001.1"/>
</dbReference>
<evidence type="ECO:0008006" key="3">
    <source>
        <dbReference type="Google" id="ProtNLM"/>
    </source>
</evidence>
<dbReference type="Proteomes" id="UP001221411">
    <property type="component" value="Unassembled WGS sequence"/>
</dbReference>
<dbReference type="SUPFAM" id="SSF48452">
    <property type="entry name" value="TPR-like"/>
    <property type="match status" value="1"/>
</dbReference>
<dbReference type="EMBL" id="JAQNDO010000001">
    <property type="protein sequence ID" value="MDC0747904.1"/>
    <property type="molecule type" value="Genomic_DNA"/>
</dbReference>
<dbReference type="Gene3D" id="1.25.40.10">
    <property type="entry name" value="Tetratricopeptide repeat domain"/>
    <property type="match status" value="1"/>
</dbReference>
<keyword evidence="2" id="KW-1185">Reference proteome</keyword>
<organism evidence="1 2">
    <name type="scientific">Polyangium mundeleinium</name>
    <dbReference type="NCBI Taxonomy" id="2995306"/>
    <lineage>
        <taxon>Bacteria</taxon>
        <taxon>Pseudomonadati</taxon>
        <taxon>Myxococcota</taxon>
        <taxon>Polyangia</taxon>
        <taxon>Polyangiales</taxon>
        <taxon>Polyangiaceae</taxon>
        <taxon>Polyangium</taxon>
    </lineage>
</organism>
<accession>A0ABT5F1G0</accession>
<sequence>MQAISSALNHLLEDGSWFVRAKEIELLVVRASADLRKPALKILAGLEFHHDNRSAWVVLDDAYTRADSGWKVRAHRLLAHWEDRRAAFLKNEGIEMPSAHAPSLAGQAGLLAHLEAGPRTARVALFRGAAGAVVTALRPPLEGLVLVIAPTIVEEVDALGNELELLIKEPAMRSCRWVLLVDAAEPRPALLDRLGEKHSLQCDCVPDPKQHDKDLQMLVYPPNASFAGAAPRGVKPPRRVDDPPPVDPAVVEQTLKEAGLSSDYLAKAPDLQRLVLGAALAMKEGKGVDAIRMQREARDLAASLGLAEVTVICQVSLASYLSGLNQRDPALTELRSAVDLATRHNLGLQEAQARLALALLLSLQQRLPEAAGEYAACATRAEKANVPLIAIEAWRLAAQLALQVKAEQQAISCFSEAIRVAVGSEREMVKVSSAPEAARRLAALCRERGLIAQAESLYTQADAMERAEVGVDAAAQAEE</sequence>
<evidence type="ECO:0000313" key="1">
    <source>
        <dbReference type="EMBL" id="MDC0747904.1"/>
    </source>
</evidence>
<name>A0ABT5F1G0_9BACT</name>
<proteinExistence type="predicted"/>
<comment type="caution">
    <text evidence="1">The sequence shown here is derived from an EMBL/GenBank/DDBJ whole genome shotgun (WGS) entry which is preliminary data.</text>
</comment>
<gene>
    <name evidence="1" type="ORF">POL67_41625</name>
</gene>
<dbReference type="InterPro" id="IPR011990">
    <property type="entry name" value="TPR-like_helical_dom_sf"/>
</dbReference>
<evidence type="ECO:0000313" key="2">
    <source>
        <dbReference type="Proteomes" id="UP001221411"/>
    </source>
</evidence>